<keyword evidence="3" id="KW-1185">Reference proteome</keyword>
<proteinExistence type="predicted"/>
<name>A0ABR1JGA0_9AGAR</name>
<sequence>MPRNENEPPPPAEPPTNTEKTKSKKSKKKKDKTRKANHNALTAEELFDNNDRQDENDAGEPMTRHSKGGGKKRKKTTAVTPRKRQKSTTPEEDAELSDDLDECPSVMHSGCWYARHVDLWITPNAAVMAGIKASQNTEENIEPAKKKNMANSLEERSLEIYHYLTNDKDINFADLQKLFVADEDGDNEQDNGEVNVSAICEYTKQMQFHASRARADDTGKLKRDMDKLLAKPGSRQVKVWSKSAMGWNSKDTACLLCPVDDVWEFDQDPQMYMDSVLNGGSKHWSEWSTFLYDKDLLDEDNPVTGLFQSPLLVRVFNHIYNSSGIDKLNSVKTKPPVSRIHGMTEVTPEDIAYICVQPTDSSPPVITNDVESQGPWV</sequence>
<evidence type="ECO:0000313" key="2">
    <source>
        <dbReference type="EMBL" id="KAK7458857.1"/>
    </source>
</evidence>
<feature type="compositionally biased region" description="Basic residues" evidence="1">
    <location>
        <begin position="64"/>
        <end position="86"/>
    </location>
</feature>
<feature type="compositionally biased region" description="Basic residues" evidence="1">
    <location>
        <begin position="22"/>
        <end position="37"/>
    </location>
</feature>
<dbReference type="Proteomes" id="UP001498398">
    <property type="component" value="Unassembled WGS sequence"/>
</dbReference>
<protein>
    <submittedName>
        <fullName evidence="2">Uncharacterized protein</fullName>
    </submittedName>
</protein>
<evidence type="ECO:0000256" key="1">
    <source>
        <dbReference type="SAM" id="MobiDB-lite"/>
    </source>
</evidence>
<evidence type="ECO:0000313" key="3">
    <source>
        <dbReference type="Proteomes" id="UP001498398"/>
    </source>
</evidence>
<dbReference type="Pfam" id="PF20414">
    <property type="entry name" value="DUF6698"/>
    <property type="match status" value="1"/>
</dbReference>
<comment type="caution">
    <text evidence="2">The sequence shown here is derived from an EMBL/GenBank/DDBJ whole genome shotgun (WGS) entry which is preliminary data.</text>
</comment>
<dbReference type="EMBL" id="JBANRG010000017">
    <property type="protein sequence ID" value="KAK7458857.1"/>
    <property type="molecule type" value="Genomic_DNA"/>
</dbReference>
<feature type="compositionally biased region" description="Acidic residues" evidence="1">
    <location>
        <begin position="90"/>
        <end position="101"/>
    </location>
</feature>
<feature type="region of interest" description="Disordered" evidence="1">
    <location>
        <begin position="1"/>
        <end position="101"/>
    </location>
</feature>
<organism evidence="2 3">
    <name type="scientific">Marasmiellus scandens</name>
    <dbReference type="NCBI Taxonomy" id="2682957"/>
    <lineage>
        <taxon>Eukaryota</taxon>
        <taxon>Fungi</taxon>
        <taxon>Dikarya</taxon>
        <taxon>Basidiomycota</taxon>
        <taxon>Agaricomycotina</taxon>
        <taxon>Agaricomycetes</taxon>
        <taxon>Agaricomycetidae</taxon>
        <taxon>Agaricales</taxon>
        <taxon>Marasmiineae</taxon>
        <taxon>Omphalotaceae</taxon>
        <taxon>Marasmiellus</taxon>
    </lineage>
</organism>
<gene>
    <name evidence="2" type="ORF">VKT23_009868</name>
</gene>
<accession>A0ABR1JGA0</accession>
<reference evidence="2 3" key="1">
    <citation type="submission" date="2024-01" db="EMBL/GenBank/DDBJ databases">
        <title>A draft genome for the cacao thread blight pathogen Marasmiellus scandens.</title>
        <authorList>
            <person name="Baruah I.K."/>
            <person name="Leung J."/>
            <person name="Bukari Y."/>
            <person name="Amoako-Attah I."/>
            <person name="Meinhardt L.W."/>
            <person name="Bailey B.A."/>
            <person name="Cohen S.P."/>
        </authorList>
    </citation>
    <scope>NUCLEOTIDE SEQUENCE [LARGE SCALE GENOMIC DNA]</scope>
    <source>
        <strain evidence="2 3">GH-19</strain>
    </source>
</reference>
<dbReference type="InterPro" id="IPR046521">
    <property type="entry name" value="DUF6698"/>
</dbReference>